<evidence type="ECO:0000259" key="1">
    <source>
        <dbReference type="Pfam" id="PF07969"/>
    </source>
</evidence>
<dbReference type="SUPFAM" id="SSF51556">
    <property type="entry name" value="Metallo-dependent hydrolases"/>
    <property type="match status" value="1"/>
</dbReference>
<reference evidence="2 3" key="1">
    <citation type="submission" date="2024-07" db="EMBL/GenBank/DDBJ databases">
        <authorList>
            <person name="Thanompreechachai J."/>
            <person name="Duangmal K."/>
        </authorList>
    </citation>
    <scope>NUCLEOTIDE SEQUENCE [LARGE SCALE GENOMIC DNA]</scope>
    <source>
        <strain evidence="2 3">KCTC 19886</strain>
    </source>
</reference>
<dbReference type="Pfam" id="PF07969">
    <property type="entry name" value="Amidohydro_3"/>
    <property type="match status" value="1"/>
</dbReference>
<keyword evidence="2" id="KW-0378">Hydrolase</keyword>
<dbReference type="Gene3D" id="3.10.310.70">
    <property type="match status" value="1"/>
</dbReference>
<accession>A0ABV3PC40</accession>
<dbReference type="Proteomes" id="UP001555826">
    <property type="component" value="Unassembled WGS sequence"/>
</dbReference>
<dbReference type="RefSeq" id="WP_367640249.1">
    <property type="nucleotide sequence ID" value="NZ_JBFNQN010000015.1"/>
</dbReference>
<dbReference type="EC" id="3.5.-.-" evidence="2"/>
<dbReference type="InterPro" id="IPR032466">
    <property type="entry name" value="Metal_Hydrolase"/>
</dbReference>
<dbReference type="InterPro" id="IPR013108">
    <property type="entry name" value="Amidohydro_3"/>
</dbReference>
<dbReference type="CDD" id="cd01300">
    <property type="entry name" value="YtcJ_like"/>
    <property type="match status" value="1"/>
</dbReference>
<dbReference type="SUPFAM" id="SSF51338">
    <property type="entry name" value="Composite domain of metallo-dependent hydrolases"/>
    <property type="match status" value="1"/>
</dbReference>
<dbReference type="EMBL" id="JBFNQN010000015">
    <property type="protein sequence ID" value="MEW9267062.1"/>
    <property type="molecule type" value="Genomic_DNA"/>
</dbReference>
<dbReference type="InterPro" id="IPR011059">
    <property type="entry name" value="Metal-dep_hydrolase_composite"/>
</dbReference>
<dbReference type="InterPro" id="IPR033932">
    <property type="entry name" value="YtcJ-like"/>
</dbReference>
<proteinExistence type="predicted"/>
<comment type="caution">
    <text evidence="2">The sequence shown here is derived from an EMBL/GenBank/DDBJ whole genome shotgun (WGS) entry which is preliminary data.</text>
</comment>
<organism evidence="2 3">
    <name type="scientific">Kineococcus endophyticus</name>
    <dbReference type="NCBI Taxonomy" id="1181883"/>
    <lineage>
        <taxon>Bacteria</taxon>
        <taxon>Bacillati</taxon>
        <taxon>Actinomycetota</taxon>
        <taxon>Actinomycetes</taxon>
        <taxon>Kineosporiales</taxon>
        <taxon>Kineosporiaceae</taxon>
        <taxon>Kineococcus</taxon>
    </lineage>
</organism>
<dbReference type="Gene3D" id="3.20.20.140">
    <property type="entry name" value="Metal-dependent hydrolases"/>
    <property type="match status" value="1"/>
</dbReference>
<evidence type="ECO:0000313" key="3">
    <source>
        <dbReference type="Proteomes" id="UP001555826"/>
    </source>
</evidence>
<dbReference type="PANTHER" id="PTHR22642">
    <property type="entry name" value="IMIDAZOLONEPROPIONASE"/>
    <property type="match status" value="1"/>
</dbReference>
<gene>
    <name evidence="2" type="ORF">AB1207_20110</name>
</gene>
<sequence length="562" mass="59593">MTGTAHPDTLFLGGRIWTQDPDRPWAQALAATGGRITAVGDDADLGGTAGPATRVVDRGGRFGVPGLVDGHIHLNLGGSQSRWELPVSPDADLDGVLAAVRDWARDLPQDAWVVGGIVNSGVLAAADADASVVARLDEAAGGRPVLLRDVSMHNRWVSTAALQAMGLDRTSADPEGGHLGRTPDGSLSGVLEEMASALAEEAFARAVPDPAARTLGSLEEAVRVANSFGITSVQDAATTPAPVEALRTLEDEGRLTLRVVTSAPVRPFLEASVVGDELVAELRRHRSELVRPDFVKVVLDGVPMTRTTALLAPYRCHHHHDEPEYGELYWQQDELVEQVAHCYDLGIGAKFHATGDASVRAVLDAVETVRAERGPGPRFQIAHTEYVDPADLPRFAALGVVADASPYIWYPGVVQDAVAGEITEELLAASWPVRDLVESGAVVAAGSDWPCVLPTPDPWTGLQTLVTRRNVDPAVPGTLNPGQAVDVATALTAFTSAPAEAAGLGEEAGRLRPGFSADLAVLDRNLFEVPVEEIHRTVVLQTWFRGELAHEEVGERVPQEVG</sequence>
<dbReference type="GO" id="GO:0016787">
    <property type="term" value="F:hydrolase activity"/>
    <property type="evidence" value="ECO:0007669"/>
    <property type="project" value="UniProtKB-KW"/>
</dbReference>
<dbReference type="Gene3D" id="2.30.40.10">
    <property type="entry name" value="Urease, subunit C, domain 1"/>
    <property type="match status" value="1"/>
</dbReference>
<evidence type="ECO:0000313" key="2">
    <source>
        <dbReference type="EMBL" id="MEW9267062.1"/>
    </source>
</evidence>
<name>A0ABV3PC40_9ACTN</name>
<dbReference type="PANTHER" id="PTHR22642:SF2">
    <property type="entry name" value="PROTEIN LONG AFTER FAR-RED 3"/>
    <property type="match status" value="1"/>
</dbReference>
<protein>
    <submittedName>
        <fullName evidence="2">Amidohydrolase</fullName>
        <ecNumber evidence="2">3.5.-.-</ecNumber>
    </submittedName>
</protein>
<keyword evidence="3" id="KW-1185">Reference proteome</keyword>
<feature type="domain" description="Amidohydrolase 3" evidence="1">
    <location>
        <begin position="54"/>
        <end position="548"/>
    </location>
</feature>